<keyword evidence="2 3" id="KW-0802">TPR repeat</keyword>
<dbReference type="InterPro" id="IPR002182">
    <property type="entry name" value="NB-ARC"/>
</dbReference>
<dbReference type="Proteomes" id="UP001194714">
    <property type="component" value="Unassembled WGS sequence"/>
</dbReference>
<keyword evidence="4" id="KW-0472">Membrane</keyword>
<dbReference type="PANTHER" id="PTHR45641">
    <property type="entry name" value="TETRATRICOPEPTIDE REPEAT PROTEIN (AFU_ORTHOLOGUE AFUA_6G03870)"/>
    <property type="match status" value="1"/>
</dbReference>
<protein>
    <recommendedName>
        <fullName evidence="5">NB-ARC domain-containing protein</fullName>
    </recommendedName>
</protein>
<dbReference type="PRINTS" id="PR00364">
    <property type="entry name" value="DISEASERSIST"/>
</dbReference>
<comment type="caution">
    <text evidence="6">The sequence shown here is derived from an EMBL/GenBank/DDBJ whole genome shotgun (WGS) entry which is preliminary data.</text>
</comment>
<dbReference type="InterPro" id="IPR027417">
    <property type="entry name" value="P-loop_NTPase"/>
</dbReference>
<keyword evidence="4" id="KW-0812">Transmembrane</keyword>
<dbReference type="SMART" id="SM00028">
    <property type="entry name" value="TPR"/>
    <property type="match status" value="6"/>
</dbReference>
<dbReference type="Gene3D" id="1.25.40.10">
    <property type="entry name" value="Tetratricopeptide repeat domain"/>
    <property type="match status" value="2"/>
</dbReference>
<accession>A0ABS0B0V0</accession>
<dbReference type="SUPFAM" id="SSF48452">
    <property type="entry name" value="TPR-like"/>
    <property type="match status" value="2"/>
</dbReference>
<proteinExistence type="predicted"/>
<name>A0ABS0B0V0_9BACT</name>
<keyword evidence="7" id="KW-1185">Reference proteome</keyword>
<evidence type="ECO:0000256" key="1">
    <source>
        <dbReference type="ARBA" id="ARBA00022737"/>
    </source>
</evidence>
<evidence type="ECO:0000313" key="6">
    <source>
        <dbReference type="EMBL" id="MBF5060014.1"/>
    </source>
</evidence>
<dbReference type="EMBL" id="JAAEJV010000063">
    <property type="protein sequence ID" value="MBF5060014.1"/>
    <property type="molecule type" value="Genomic_DNA"/>
</dbReference>
<evidence type="ECO:0000256" key="3">
    <source>
        <dbReference type="PROSITE-ProRule" id="PRU00339"/>
    </source>
</evidence>
<dbReference type="Pfam" id="PF13424">
    <property type="entry name" value="TPR_12"/>
    <property type="match status" value="2"/>
</dbReference>
<keyword evidence="4" id="KW-1133">Transmembrane helix</keyword>
<dbReference type="InterPro" id="IPR019734">
    <property type="entry name" value="TPR_rpt"/>
</dbReference>
<dbReference type="Pfam" id="PF00931">
    <property type="entry name" value="NB-ARC"/>
    <property type="match status" value="1"/>
</dbReference>
<evidence type="ECO:0000259" key="5">
    <source>
        <dbReference type="Pfam" id="PF00931"/>
    </source>
</evidence>
<dbReference type="PANTHER" id="PTHR45641:SF19">
    <property type="entry name" value="NEPHROCYSTIN-3"/>
    <property type="match status" value="1"/>
</dbReference>
<evidence type="ECO:0000256" key="2">
    <source>
        <dbReference type="ARBA" id="ARBA00022803"/>
    </source>
</evidence>
<dbReference type="InterPro" id="IPR011990">
    <property type="entry name" value="TPR-like_helical_dom_sf"/>
</dbReference>
<dbReference type="SUPFAM" id="SSF52540">
    <property type="entry name" value="P-loop containing nucleoside triphosphate hydrolases"/>
    <property type="match status" value="1"/>
</dbReference>
<evidence type="ECO:0000313" key="7">
    <source>
        <dbReference type="Proteomes" id="UP001194714"/>
    </source>
</evidence>
<evidence type="ECO:0000256" key="4">
    <source>
        <dbReference type="SAM" id="Phobius"/>
    </source>
</evidence>
<dbReference type="Gene3D" id="3.40.50.300">
    <property type="entry name" value="P-loop containing nucleotide triphosphate hydrolases"/>
    <property type="match status" value="1"/>
</dbReference>
<keyword evidence="1" id="KW-0677">Repeat</keyword>
<feature type="transmembrane region" description="Helical" evidence="4">
    <location>
        <begin position="27"/>
        <end position="49"/>
    </location>
</feature>
<organism evidence="6 7">
    <name type="scientific">Candidatus Neptunichlamydia vexilliferae</name>
    <dbReference type="NCBI Taxonomy" id="1651774"/>
    <lineage>
        <taxon>Bacteria</taxon>
        <taxon>Pseudomonadati</taxon>
        <taxon>Chlamydiota</taxon>
        <taxon>Chlamydiia</taxon>
        <taxon>Parachlamydiales</taxon>
        <taxon>Simkaniaceae</taxon>
        <taxon>Candidatus Neptunichlamydia</taxon>
    </lineage>
</organism>
<dbReference type="PROSITE" id="PS50005">
    <property type="entry name" value="TPR"/>
    <property type="match status" value="1"/>
</dbReference>
<reference evidence="6 7" key="1">
    <citation type="submission" date="2020-01" db="EMBL/GenBank/DDBJ databases">
        <title>Draft genome sequence of Cand. Neptunochlamydia vexilliferae K9.</title>
        <authorList>
            <person name="Schulz F."/>
            <person name="Koestlbacher S."/>
            <person name="Wascher F."/>
            <person name="Pizzetti I."/>
            <person name="Horn M."/>
        </authorList>
    </citation>
    <scope>NUCLEOTIDE SEQUENCE [LARGE SCALE GENOMIC DNA]</scope>
    <source>
        <strain evidence="6 7">K9</strain>
    </source>
</reference>
<feature type="domain" description="NB-ARC" evidence="5">
    <location>
        <begin position="86"/>
        <end position="195"/>
    </location>
</feature>
<gene>
    <name evidence="6" type="ORF">NEPTK9_001540</name>
</gene>
<feature type="repeat" description="TPR" evidence="3">
    <location>
        <begin position="649"/>
        <end position="682"/>
    </location>
</feature>
<sequence>MSVPGVFFSKVLIEQEQHLEVPSKKHFLIKTLMIFLGLVFLITILWHFWPLSKETSYFGLPESPSTFVGRSEELQSISSALKREGRVLITGMGGIGKTTLALEFANKQSHYDFICFIPARTSALIKRGLLNLSKELVSYPAKPDEAIDALKHVLKNEKRRFLLIFDEVDTQESFDYLEEFLPRRLKEVLITSRIPVQLKWMHTPSIPLKTFTDEDSETLLLSLSKATKSKAIKGLTDRLGHLPLALTHAAAYIRERGISFEAYLKAFEKHCVDLFEGKRLPLSKDEKTVLTTWETSLQTIENAHRDTLSRQVISFISLMGRMPVPTSLIKSWVAVAFPELSSVQFEDALGYLCRYSLISPSSSDCYTIHPLLRQVIKHKLSQGEKAQIFQQAPKAFNHLYKRMDQKNLFNIVDHGIFVAHKENSDEGSSLLDILAHLLLDHLYVGNYEMLYLAKEVSEYLKKHPSLGIEREGQNPIHLALRYSCIGAILDLETDYKKATEWHKRALKVWREKLPEKVDHRLVSIYSNLAYSLGTQGKYHESLKYHSIALKLGLDHLNYDPIRIASNCICIGYSLLYLANYQKALDYLTLSLELRKKALGDDHPRVASCYVCIGDVYKGLGKFDENLKYQIKALEIRKNVSINKDYYELSSSYNRVGVALSHLGKFKEALKYQRKGLEISQKVLIKDHYKVALIHKSIGLSLIHLGEKKQAKHHLEKAYEILKKNFGADDLRTKECQQLLNAPIPLESLREKKSPVPLKAKTLRRLDKQWEQLRAYL</sequence>